<sequence length="379" mass="42858">MSDEDTEVAPGGEEEEEENLGAEEGDEEGLGDEEEEHAEEEEEEKVPPNPLSEDLVAESLSLLCKTGDGLSHAYVRLDVHEREITDIEILQSFIHLRYIDVSKNSLKDISPLSALTHMLTLKADENLLTTAKLEEMPFLQVASFSHNKIVTTEGINHPMLEHLNLNNNLIKEVTGLDATKLSRLHSLELRGNKLESTDGIYLPNLKNLFLAANIIKRIEGMSRLTSLTTIHLRDNQLENLEGFSEEQKSLQYLNIRGNLVTSVKEAAKLKCLPLIRALVLSENPCAEEDDYRLETLIGVRTLERLDKDEYTDEERTEAEEIAEQRRQEEEEKAALRTHMAREMNMLADGQDMEYEHEIVEEAENEEQGGSDVEEAAPED</sequence>
<dbReference type="PANTHER" id="PTHR46652:SF8">
    <property type="entry name" value="LEUCINE RICH REPEAT CONTAINING 23"/>
    <property type="match status" value="1"/>
</dbReference>
<dbReference type="SMART" id="SM00365">
    <property type="entry name" value="LRR_SD22"/>
    <property type="match status" value="5"/>
</dbReference>
<dbReference type="RefSeq" id="XP_005106194.1">
    <property type="nucleotide sequence ID" value="XM_005106137.2"/>
</dbReference>
<reference evidence="5" key="1">
    <citation type="submission" date="2025-08" db="UniProtKB">
        <authorList>
            <consortium name="RefSeq"/>
        </authorList>
    </citation>
    <scope>IDENTIFICATION</scope>
</reference>
<organism evidence="4 5">
    <name type="scientific">Aplysia californica</name>
    <name type="common">California sea hare</name>
    <dbReference type="NCBI Taxonomy" id="6500"/>
    <lineage>
        <taxon>Eukaryota</taxon>
        <taxon>Metazoa</taxon>
        <taxon>Spiralia</taxon>
        <taxon>Lophotrochozoa</taxon>
        <taxon>Mollusca</taxon>
        <taxon>Gastropoda</taxon>
        <taxon>Heterobranchia</taxon>
        <taxon>Euthyneura</taxon>
        <taxon>Tectipleura</taxon>
        <taxon>Aplysiida</taxon>
        <taxon>Aplysioidea</taxon>
        <taxon>Aplysiidae</taxon>
        <taxon>Aplysia</taxon>
    </lineage>
</organism>
<name>A0ABM0K0Y9_APLCA</name>
<feature type="compositionally biased region" description="Basic and acidic residues" evidence="3">
    <location>
        <begin position="322"/>
        <end position="334"/>
    </location>
</feature>
<keyword evidence="4" id="KW-1185">Reference proteome</keyword>
<dbReference type="SUPFAM" id="SSF52058">
    <property type="entry name" value="L domain-like"/>
    <property type="match status" value="1"/>
</dbReference>
<accession>A0ABM0K0Y9</accession>
<evidence type="ECO:0000313" key="5">
    <source>
        <dbReference type="RefSeq" id="XP_005106194.1"/>
    </source>
</evidence>
<feature type="compositionally biased region" description="Acidic residues" evidence="3">
    <location>
        <begin position="309"/>
        <end position="321"/>
    </location>
</feature>
<proteinExistence type="predicted"/>
<dbReference type="InterPro" id="IPR032675">
    <property type="entry name" value="LRR_dom_sf"/>
</dbReference>
<keyword evidence="2" id="KW-0677">Repeat</keyword>
<evidence type="ECO:0000313" key="4">
    <source>
        <dbReference type="Proteomes" id="UP000694888"/>
    </source>
</evidence>
<feature type="region of interest" description="Disordered" evidence="3">
    <location>
        <begin position="1"/>
        <end position="51"/>
    </location>
</feature>
<dbReference type="PANTHER" id="PTHR46652">
    <property type="entry name" value="LEUCINE-RICH REPEAT AND IQ DOMAIN-CONTAINING PROTEIN 1-RELATED"/>
    <property type="match status" value="1"/>
</dbReference>
<evidence type="ECO:0000256" key="1">
    <source>
        <dbReference type="ARBA" id="ARBA00022614"/>
    </source>
</evidence>
<protein>
    <submittedName>
        <fullName evidence="5">Leucine-rich repeat-containing protein 23 isoform X1</fullName>
    </submittedName>
</protein>
<feature type="compositionally biased region" description="Acidic residues" evidence="3">
    <location>
        <begin position="360"/>
        <end position="379"/>
    </location>
</feature>
<keyword evidence="1" id="KW-0433">Leucine-rich repeat</keyword>
<feature type="compositionally biased region" description="Acidic residues" evidence="3">
    <location>
        <begin position="1"/>
        <end position="44"/>
    </location>
</feature>
<evidence type="ECO:0000256" key="2">
    <source>
        <dbReference type="ARBA" id="ARBA00022737"/>
    </source>
</evidence>
<evidence type="ECO:0000256" key="3">
    <source>
        <dbReference type="SAM" id="MobiDB-lite"/>
    </source>
</evidence>
<dbReference type="Gene3D" id="3.80.10.10">
    <property type="entry name" value="Ribonuclease Inhibitor"/>
    <property type="match status" value="2"/>
</dbReference>
<dbReference type="InterPro" id="IPR050836">
    <property type="entry name" value="SDS22/Internalin_LRR"/>
</dbReference>
<dbReference type="PROSITE" id="PS51450">
    <property type="entry name" value="LRR"/>
    <property type="match status" value="4"/>
</dbReference>
<dbReference type="Proteomes" id="UP000694888">
    <property type="component" value="Unplaced"/>
</dbReference>
<dbReference type="InterPro" id="IPR001611">
    <property type="entry name" value="Leu-rich_rpt"/>
</dbReference>
<dbReference type="GeneID" id="101859504"/>
<dbReference type="Pfam" id="PF14580">
    <property type="entry name" value="LRR_9"/>
    <property type="match status" value="1"/>
</dbReference>
<feature type="region of interest" description="Disordered" evidence="3">
    <location>
        <begin position="308"/>
        <end position="379"/>
    </location>
</feature>
<gene>
    <name evidence="5" type="primary">LOC101859504</name>
</gene>